<accession>A0A2S0P9Q8</accession>
<dbReference type="Gene3D" id="3.90.25.10">
    <property type="entry name" value="UDP-galactose 4-epimerase, domain 1"/>
    <property type="match status" value="1"/>
</dbReference>
<organism evidence="8 9">
    <name type="scientific">Microvirgula aerodenitrificans</name>
    <dbReference type="NCBI Taxonomy" id="57480"/>
    <lineage>
        <taxon>Bacteria</taxon>
        <taxon>Pseudomonadati</taxon>
        <taxon>Pseudomonadota</taxon>
        <taxon>Betaproteobacteria</taxon>
        <taxon>Neisseriales</taxon>
        <taxon>Aquaspirillaceae</taxon>
        <taxon>Microvirgula</taxon>
    </lineage>
</organism>
<dbReference type="InterPro" id="IPR029903">
    <property type="entry name" value="RmlD-like-bd"/>
</dbReference>
<feature type="domain" description="RmlD-like substrate binding" evidence="7">
    <location>
        <begin position="3"/>
        <end position="294"/>
    </location>
</feature>
<evidence type="ECO:0000256" key="3">
    <source>
        <dbReference type="ARBA" id="ARBA00012929"/>
    </source>
</evidence>
<evidence type="ECO:0000256" key="6">
    <source>
        <dbReference type="RuleBase" id="RU364082"/>
    </source>
</evidence>
<keyword evidence="6" id="KW-0521">NADP</keyword>
<dbReference type="GO" id="GO:0008831">
    <property type="term" value="F:dTDP-4-dehydrorhamnose reductase activity"/>
    <property type="evidence" value="ECO:0007669"/>
    <property type="project" value="UniProtKB-EC"/>
</dbReference>
<dbReference type="EMBL" id="CP028519">
    <property type="protein sequence ID" value="AVY94062.1"/>
    <property type="molecule type" value="Genomic_DNA"/>
</dbReference>
<dbReference type="GO" id="GO:0019305">
    <property type="term" value="P:dTDP-rhamnose biosynthetic process"/>
    <property type="evidence" value="ECO:0007669"/>
    <property type="project" value="UniProtKB-UniPathway"/>
</dbReference>
<comment type="similarity">
    <text evidence="2 6">Belongs to the dTDP-4-dehydrorhamnose reductase family.</text>
</comment>
<evidence type="ECO:0000256" key="2">
    <source>
        <dbReference type="ARBA" id="ARBA00010944"/>
    </source>
</evidence>
<proteinExistence type="inferred from homology"/>
<name>A0A2S0P9Q8_9NEIS</name>
<dbReference type="InterPro" id="IPR036291">
    <property type="entry name" value="NAD(P)-bd_dom_sf"/>
</dbReference>
<protein>
    <recommendedName>
        <fullName evidence="4 6">dTDP-4-dehydrorhamnose reductase</fullName>
        <ecNumber evidence="3 6">1.1.1.133</ecNumber>
    </recommendedName>
</protein>
<evidence type="ECO:0000256" key="5">
    <source>
        <dbReference type="ARBA" id="ARBA00048200"/>
    </source>
</evidence>
<dbReference type="SUPFAM" id="SSF51735">
    <property type="entry name" value="NAD(P)-binding Rossmann-fold domains"/>
    <property type="match status" value="1"/>
</dbReference>
<evidence type="ECO:0000313" key="9">
    <source>
        <dbReference type="Proteomes" id="UP000244173"/>
    </source>
</evidence>
<reference evidence="8 9" key="1">
    <citation type="submission" date="2018-04" db="EMBL/GenBank/DDBJ databases">
        <title>Denitrifier Microvirgula.</title>
        <authorList>
            <person name="Anderson E."/>
            <person name="Jang J."/>
            <person name="Ishii S."/>
        </authorList>
    </citation>
    <scope>NUCLEOTIDE SEQUENCE [LARGE SCALE GENOMIC DNA]</scope>
    <source>
        <strain evidence="8 9">BE2.4</strain>
    </source>
</reference>
<evidence type="ECO:0000259" key="7">
    <source>
        <dbReference type="Pfam" id="PF04321"/>
    </source>
</evidence>
<evidence type="ECO:0000256" key="1">
    <source>
        <dbReference type="ARBA" id="ARBA00004781"/>
    </source>
</evidence>
<comment type="catalytic activity">
    <reaction evidence="5 6">
        <text>dTDP-beta-L-rhamnose + NADP(+) = dTDP-4-dehydro-beta-L-rhamnose + NADPH + H(+)</text>
        <dbReference type="Rhea" id="RHEA:21796"/>
        <dbReference type="ChEBI" id="CHEBI:15378"/>
        <dbReference type="ChEBI" id="CHEBI:57510"/>
        <dbReference type="ChEBI" id="CHEBI:57783"/>
        <dbReference type="ChEBI" id="CHEBI:58349"/>
        <dbReference type="ChEBI" id="CHEBI:62830"/>
        <dbReference type="EC" id="1.1.1.133"/>
    </reaction>
</comment>
<dbReference type="UniPathway" id="UPA00124"/>
<dbReference type="GO" id="GO:0005829">
    <property type="term" value="C:cytosol"/>
    <property type="evidence" value="ECO:0007669"/>
    <property type="project" value="TreeGrafter"/>
</dbReference>
<dbReference type="AlphaFoldDB" id="A0A2S0P9Q8"/>
<evidence type="ECO:0000313" key="8">
    <source>
        <dbReference type="EMBL" id="AVY94062.1"/>
    </source>
</evidence>
<dbReference type="RefSeq" id="WP_107889136.1">
    <property type="nucleotide sequence ID" value="NZ_CP028519.1"/>
</dbReference>
<comment type="pathway">
    <text evidence="1 6">Carbohydrate biosynthesis; dTDP-L-rhamnose biosynthesis.</text>
</comment>
<dbReference type="CDD" id="cd05254">
    <property type="entry name" value="dTDP_HR_like_SDR_e"/>
    <property type="match status" value="1"/>
</dbReference>
<keyword evidence="6" id="KW-0560">Oxidoreductase</keyword>
<dbReference type="Proteomes" id="UP000244173">
    <property type="component" value="Chromosome"/>
</dbReference>
<dbReference type="STRING" id="1122240.GCA_000620105_02224"/>
<dbReference type="PANTHER" id="PTHR10491">
    <property type="entry name" value="DTDP-4-DEHYDRORHAMNOSE REDUCTASE"/>
    <property type="match status" value="1"/>
</dbReference>
<dbReference type="NCBIfam" id="TIGR01214">
    <property type="entry name" value="rmlD"/>
    <property type="match status" value="1"/>
</dbReference>
<dbReference type="Gene3D" id="3.40.50.720">
    <property type="entry name" value="NAD(P)-binding Rossmann-like Domain"/>
    <property type="match status" value="1"/>
</dbReference>
<keyword evidence="9" id="KW-1185">Reference proteome</keyword>
<evidence type="ECO:0000256" key="4">
    <source>
        <dbReference type="ARBA" id="ARBA00017099"/>
    </source>
</evidence>
<gene>
    <name evidence="8" type="primary">rfbD</name>
    <name evidence="8" type="ORF">DAI18_08395</name>
</gene>
<dbReference type="EC" id="1.1.1.133" evidence="3 6"/>
<dbReference type="InterPro" id="IPR005913">
    <property type="entry name" value="dTDP_dehydrorham_reduct"/>
</dbReference>
<comment type="cofactor">
    <cofactor evidence="6">
        <name>Mg(2+)</name>
        <dbReference type="ChEBI" id="CHEBI:18420"/>
    </cofactor>
    <text evidence="6">Binds 1 Mg(2+) ion per monomer.</text>
</comment>
<dbReference type="PANTHER" id="PTHR10491:SF4">
    <property type="entry name" value="METHIONINE ADENOSYLTRANSFERASE 2 SUBUNIT BETA"/>
    <property type="match status" value="1"/>
</dbReference>
<dbReference type="OrthoDB" id="9803892at2"/>
<dbReference type="Pfam" id="PF04321">
    <property type="entry name" value="RmlD_sub_bind"/>
    <property type="match status" value="1"/>
</dbReference>
<dbReference type="KEGG" id="maer:DAI18_08395"/>
<sequence length="296" mass="32037">MTRILITGANGQVGFESQRALALLGDIVACHRAQMDLSDPASIEAALDRFRPGIIVNPAAYTAVDQAETEPAAAAAINAEAPARLAAWAARHDALLVHYSTDYVFDGRKAGAYVEDDAAQPQSVYGQTKWDGEQAIRRSGARHLILRTSWVVSAHGNNFLKTVLALAQQRQTLSIVSDQVGAPTSAALVADATAHLLARYLQSPQAFPYGTYHLTARGETSWYDYARHVVGLAEQAGLRLALTTDAIQPIPSSDYPLPAPRPANSRLDCERLERTFGLLMPHWQAGVDHVFSQLSD</sequence>
<comment type="function">
    <text evidence="6">Catalyzes the reduction of dTDP-6-deoxy-L-lyxo-4-hexulose to yield dTDP-L-rhamnose.</text>
</comment>